<name>A0A3B0YGK5_9ZZZZ</name>
<accession>A0A3B0YGK5</accession>
<feature type="transmembrane region" description="Helical" evidence="1">
    <location>
        <begin position="34"/>
        <end position="59"/>
    </location>
</feature>
<protein>
    <submittedName>
        <fullName evidence="2">Uncharacterized protein</fullName>
    </submittedName>
</protein>
<evidence type="ECO:0000313" key="2">
    <source>
        <dbReference type="EMBL" id="VAW75283.1"/>
    </source>
</evidence>
<feature type="transmembrane region" description="Helical" evidence="1">
    <location>
        <begin position="100"/>
        <end position="121"/>
    </location>
</feature>
<gene>
    <name evidence="2" type="ORF">MNBD_GAMMA12-2715</name>
</gene>
<feature type="transmembrane region" description="Helical" evidence="1">
    <location>
        <begin position="71"/>
        <end position="88"/>
    </location>
</feature>
<keyword evidence="1" id="KW-0472">Membrane</keyword>
<evidence type="ECO:0000256" key="1">
    <source>
        <dbReference type="SAM" id="Phobius"/>
    </source>
</evidence>
<proteinExistence type="predicted"/>
<dbReference type="EMBL" id="UOFL01000078">
    <property type="protein sequence ID" value="VAW75283.1"/>
    <property type="molecule type" value="Genomic_DNA"/>
</dbReference>
<sequence>MNVAERFFFKANIVWLIIFVFLVVKLKLMGLGSWYFGVFMLAVHSATVGVLLVSIVTFVYRSERVAGVLHYYVYIIMVGETLMLLSVLQPLLSGIDVGLSAMYVIIYGIFIFYLFGFKVYLRSDDAGKYFIR</sequence>
<keyword evidence="1" id="KW-1133">Transmembrane helix</keyword>
<feature type="transmembrane region" description="Helical" evidence="1">
    <location>
        <begin position="7"/>
        <end position="28"/>
    </location>
</feature>
<dbReference type="AlphaFoldDB" id="A0A3B0YGK5"/>
<reference evidence="2" key="1">
    <citation type="submission" date="2018-06" db="EMBL/GenBank/DDBJ databases">
        <authorList>
            <person name="Zhirakovskaya E."/>
        </authorList>
    </citation>
    <scope>NUCLEOTIDE SEQUENCE</scope>
</reference>
<keyword evidence="1" id="KW-0812">Transmembrane</keyword>
<organism evidence="2">
    <name type="scientific">hydrothermal vent metagenome</name>
    <dbReference type="NCBI Taxonomy" id="652676"/>
    <lineage>
        <taxon>unclassified sequences</taxon>
        <taxon>metagenomes</taxon>
        <taxon>ecological metagenomes</taxon>
    </lineage>
</organism>